<comment type="caution">
    <text evidence="8">The sequence shown here is derived from an EMBL/GenBank/DDBJ whole genome shotgun (WGS) entry which is preliminary data.</text>
</comment>
<dbReference type="InterPro" id="IPR050810">
    <property type="entry name" value="Bact_Secretion_Sys_Channel"/>
</dbReference>
<organism evidence="8 9">
    <name type="scientific">Propionigenium maris DSM 9537</name>
    <dbReference type="NCBI Taxonomy" id="1123000"/>
    <lineage>
        <taxon>Bacteria</taxon>
        <taxon>Fusobacteriati</taxon>
        <taxon>Fusobacteriota</taxon>
        <taxon>Fusobacteriia</taxon>
        <taxon>Fusobacteriales</taxon>
        <taxon>Fusobacteriaceae</taxon>
        <taxon>Propionigenium</taxon>
    </lineage>
</organism>
<accession>A0A9W6GPE3</accession>
<dbReference type="GO" id="GO:0015627">
    <property type="term" value="C:type II protein secretion system complex"/>
    <property type="evidence" value="ECO:0007669"/>
    <property type="project" value="TreeGrafter"/>
</dbReference>
<dbReference type="RefSeq" id="WP_281837212.1">
    <property type="nucleotide sequence ID" value="NZ_BSDY01000020.1"/>
</dbReference>
<dbReference type="PRINTS" id="PR00811">
    <property type="entry name" value="BCTERIALGSPD"/>
</dbReference>
<dbReference type="AlphaFoldDB" id="A0A9W6GPE3"/>
<evidence type="ECO:0000256" key="1">
    <source>
        <dbReference type="ARBA" id="ARBA00004370"/>
    </source>
</evidence>
<gene>
    <name evidence="8" type="ORF">PM10SUCC1_30650</name>
</gene>
<dbReference type="InterPro" id="IPR038591">
    <property type="entry name" value="NolW-like_sf"/>
</dbReference>
<dbReference type="EMBL" id="BSDY01000020">
    <property type="protein sequence ID" value="GLI57551.1"/>
    <property type="molecule type" value="Genomic_DNA"/>
</dbReference>
<evidence type="ECO:0000313" key="8">
    <source>
        <dbReference type="EMBL" id="GLI57551.1"/>
    </source>
</evidence>
<reference evidence="8" key="1">
    <citation type="submission" date="2022-12" db="EMBL/GenBank/DDBJ databases">
        <title>Reference genome sequencing for broad-spectrum identification of bacterial and archaeal isolates by mass spectrometry.</title>
        <authorList>
            <person name="Sekiguchi Y."/>
            <person name="Tourlousse D.M."/>
        </authorList>
    </citation>
    <scope>NUCLEOTIDE SEQUENCE</scope>
    <source>
        <strain evidence="8">10succ1</strain>
    </source>
</reference>
<keyword evidence="5" id="KW-0998">Cell outer membrane</keyword>
<keyword evidence="3" id="KW-0732">Signal</keyword>
<evidence type="ECO:0000256" key="6">
    <source>
        <dbReference type="RuleBase" id="RU004003"/>
    </source>
</evidence>
<dbReference type="SMART" id="SM00965">
    <property type="entry name" value="STN"/>
    <property type="match status" value="1"/>
</dbReference>
<keyword evidence="2" id="KW-0813">Transport</keyword>
<proteinExistence type="inferred from homology"/>
<evidence type="ECO:0000313" key="9">
    <source>
        <dbReference type="Proteomes" id="UP001144471"/>
    </source>
</evidence>
<comment type="similarity">
    <text evidence="6">Belongs to the bacterial secretin family.</text>
</comment>
<dbReference type="Gene3D" id="3.30.1370.120">
    <property type="match status" value="1"/>
</dbReference>
<protein>
    <recommendedName>
        <fullName evidence="7">Secretin/TonB short N-terminal domain-containing protein</fullName>
    </recommendedName>
</protein>
<dbReference type="InterPro" id="IPR001775">
    <property type="entry name" value="GspD/PilQ"/>
</dbReference>
<evidence type="ECO:0000256" key="2">
    <source>
        <dbReference type="ARBA" id="ARBA00022448"/>
    </source>
</evidence>
<sequence length="461" mass="52112">MKKILNMVLILFFIGTYSFAQIESDKKLDLTFNTTLANTFKILERELDINLIVDTPLRNQRVDIKANDMSAKNIFKLIFQMKGLDYEKIDEKTFFIFSANRSAAYNAEITRSFDLKYTDVQLFSNLLRTTLRIPNVYVNPAENNLVVKASRAEILQVEKLLAELEDEEKYFEKTYDLSYIEADKAAETIGSFARVSATVVDEVNNRVSIRGRKNELGRIEKLLEELDKPAPQLVIEVTLMDVSEGFSEEIGFDFDSMFELNSDTDASILYNIINPNLLTLSKNSQNTEILSNPSMMVLNREEASINIGERVPIITARDLGETSGGYDVVPEVEYVNVGIILHITPAIHQDDEVTIKVEMEVSSISEYVQSDYGVYPAFMNKNIDTMIRLKDGEGVVFGGLISSEEREMTSGVPYFQDLPGIGRLFTKSSSDPKKSEIMMFITPRLIYPGEGVVESNVEKDV</sequence>
<dbReference type="InterPro" id="IPR004846">
    <property type="entry name" value="T2SS/T3SS_dom"/>
</dbReference>
<dbReference type="PANTHER" id="PTHR30332">
    <property type="entry name" value="PROBABLE GENERAL SECRETION PATHWAY PROTEIN D"/>
    <property type="match status" value="1"/>
</dbReference>
<feature type="domain" description="Secretin/TonB short N-terminal" evidence="7">
    <location>
        <begin position="49"/>
        <end position="99"/>
    </location>
</feature>
<evidence type="ECO:0000256" key="3">
    <source>
        <dbReference type="ARBA" id="ARBA00022729"/>
    </source>
</evidence>
<dbReference type="Proteomes" id="UP001144471">
    <property type="component" value="Unassembled WGS sequence"/>
</dbReference>
<comment type="subcellular location">
    <subcellularLocation>
        <location evidence="1">Membrane</location>
    </subcellularLocation>
</comment>
<evidence type="ECO:0000256" key="5">
    <source>
        <dbReference type="ARBA" id="ARBA00023237"/>
    </source>
</evidence>
<dbReference type="GO" id="GO:0009306">
    <property type="term" value="P:protein secretion"/>
    <property type="evidence" value="ECO:0007669"/>
    <property type="project" value="InterPro"/>
</dbReference>
<keyword evidence="9" id="KW-1185">Reference proteome</keyword>
<keyword evidence="4" id="KW-0472">Membrane</keyword>
<dbReference type="InterPro" id="IPR011662">
    <property type="entry name" value="Secretin/TonB_short_N"/>
</dbReference>
<dbReference type="GO" id="GO:0019867">
    <property type="term" value="C:outer membrane"/>
    <property type="evidence" value="ECO:0007669"/>
    <property type="project" value="InterPro"/>
</dbReference>
<evidence type="ECO:0000259" key="7">
    <source>
        <dbReference type="SMART" id="SM00965"/>
    </source>
</evidence>
<name>A0A9W6GPE3_9FUSO</name>
<evidence type="ECO:0000256" key="4">
    <source>
        <dbReference type="ARBA" id="ARBA00023136"/>
    </source>
</evidence>
<dbReference type="Pfam" id="PF00263">
    <property type="entry name" value="Secretin"/>
    <property type="match status" value="1"/>
</dbReference>
<dbReference type="PANTHER" id="PTHR30332:SF24">
    <property type="entry name" value="SECRETIN GSPD-RELATED"/>
    <property type="match status" value="1"/>
</dbReference>